<evidence type="ECO:0000313" key="5">
    <source>
        <dbReference type="Proteomes" id="UP001595799"/>
    </source>
</evidence>
<dbReference type="EMBL" id="JBHSCW010000001">
    <property type="protein sequence ID" value="MFC4350156.1"/>
    <property type="molecule type" value="Genomic_DNA"/>
</dbReference>
<proteinExistence type="inferred from homology"/>
<gene>
    <name evidence="4" type="ORF">ACFOW6_01230</name>
</gene>
<comment type="similarity">
    <text evidence="1">Belongs to the non-flavoprotein flavin reductase family.</text>
</comment>
<feature type="domain" description="Flavin reductase like" evidence="3">
    <location>
        <begin position="1"/>
        <end position="146"/>
    </location>
</feature>
<dbReference type="InterPro" id="IPR002563">
    <property type="entry name" value="Flavin_Rdtase-like_dom"/>
</dbReference>
<name>A0ABV8UH30_9PROT</name>
<accession>A0ABV8UH30</accession>
<evidence type="ECO:0000313" key="4">
    <source>
        <dbReference type="EMBL" id="MFC4350156.1"/>
    </source>
</evidence>
<organism evidence="4 5">
    <name type="scientific">Fodinicurvata halophila</name>
    <dbReference type="NCBI Taxonomy" id="1419723"/>
    <lineage>
        <taxon>Bacteria</taxon>
        <taxon>Pseudomonadati</taxon>
        <taxon>Pseudomonadota</taxon>
        <taxon>Alphaproteobacteria</taxon>
        <taxon>Rhodospirillales</taxon>
        <taxon>Rhodovibrionaceae</taxon>
        <taxon>Fodinicurvata</taxon>
    </lineage>
</organism>
<comment type="caution">
    <text evidence="4">The sequence shown here is derived from an EMBL/GenBank/DDBJ whole genome shotgun (WGS) entry which is preliminary data.</text>
</comment>
<reference evidence="5" key="1">
    <citation type="journal article" date="2019" name="Int. J. Syst. Evol. Microbiol.">
        <title>The Global Catalogue of Microorganisms (GCM) 10K type strain sequencing project: providing services to taxonomists for standard genome sequencing and annotation.</title>
        <authorList>
            <consortium name="The Broad Institute Genomics Platform"/>
            <consortium name="The Broad Institute Genome Sequencing Center for Infectious Disease"/>
            <person name="Wu L."/>
            <person name="Ma J."/>
        </authorList>
    </citation>
    <scope>NUCLEOTIDE SEQUENCE [LARGE SCALE GENOMIC DNA]</scope>
    <source>
        <strain evidence="5">CECT 8472</strain>
    </source>
</reference>
<keyword evidence="5" id="KW-1185">Reference proteome</keyword>
<dbReference type="Gene3D" id="2.30.110.10">
    <property type="entry name" value="Electron Transport, Fmn-binding Protein, Chain A"/>
    <property type="match status" value="1"/>
</dbReference>
<evidence type="ECO:0000259" key="3">
    <source>
        <dbReference type="SMART" id="SM00903"/>
    </source>
</evidence>
<dbReference type="SUPFAM" id="SSF50475">
    <property type="entry name" value="FMN-binding split barrel"/>
    <property type="match status" value="1"/>
</dbReference>
<dbReference type="InterPro" id="IPR050268">
    <property type="entry name" value="NADH-dep_flavin_reductase"/>
</dbReference>
<dbReference type="Proteomes" id="UP001595799">
    <property type="component" value="Unassembled WGS sequence"/>
</dbReference>
<keyword evidence="2 4" id="KW-0560">Oxidoreductase</keyword>
<evidence type="ECO:0000256" key="1">
    <source>
        <dbReference type="ARBA" id="ARBA00008898"/>
    </source>
</evidence>
<protein>
    <submittedName>
        <fullName evidence="4">Flavin reductase family protein</fullName>
        <ecNumber evidence="4">1.-.-.-</ecNumber>
    </submittedName>
</protein>
<dbReference type="GO" id="GO:0016491">
    <property type="term" value="F:oxidoreductase activity"/>
    <property type="evidence" value="ECO:0007669"/>
    <property type="project" value="UniProtKB-KW"/>
</dbReference>
<evidence type="ECO:0000256" key="2">
    <source>
        <dbReference type="ARBA" id="ARBA00023002"/>
    </source>
</evidence>
<dbReference type="InterPro" id="IPR012349">
    <property type="entry name" value="Split_barrel_FMN-bd"/>
</dbReference>
<dbReference type="Pfam" id="PF01613">
    <property type="entry name" value="Flavin_Reduct"/>
    <property type="match status" value="1"/>
</dbReference>
<dbReference type="PANTHER" id="PTHR30466:SF11">
    <property type="entry name" value="FLAVIN-DEPENDENT MONOOXYGENASE, REDUCTASE SUBUNIT HSAB"/>
    <property type="match status" value="1"/>
</dbReference>
<dbReference type="PANTHER" id="PTHR30466">
    <property type="entry name" value="FLAVIN REDUCTASE"/>
    <property type="match status" value="1"/>
</dbReference>
<sequence length="152" mass="16498">MGSYATGVCIVTTATAEGAPIGLTVNSFNSVSLEPPLVLFSLALRAMSLPIFQQAEHFAVNLLRREQAALSQRFAKPLADRWAGVDYYSGSIGGCPLLPGSLAIFECTRHAVHEGGDHVIIVGEVRRLHWESNAEPLVYLRGRYGHFVSESD</sequence>
<dbReference type="EC" id="1.-.-.-" evidence="4"/>
<dbReference type="SMART" id="SM00903">
    <property type="entry name" value="Flavin_Reduct"/>
    <property type="match status" value="1"/>
</dbReference>
<dbReference type="RefSeq" id="WP_382421000.1">
    <property type="nucleotide sequence ID" value="NZ_JBHSCW010000001.1"/>
</dbReference>